<evidence type="ECO:0000313" key="8">
    <source>
        <dbReference type="Proteomes" id="UP000736335"/>
    </source>
</evidence>
<keyword evidence="8" id="KW-1185">Reference proteome</keyword>
<proteinExistence type="inferred from homology"/>
<feature type="compositionally biased region" description="Low complexity" evidence="5">
    <location>
        <begin position="41"/>
        <end position="58"/>
    </location>
</feature>
<evidence type="ECO:0000256" key="1">
    <source>
        <dbReference type="ARBA" id="ARBA00004173"/>
    </source>
</evidence>
<evidence type="ECO:0000256" key="4">
    <source>
        <dbReference type="ARBA" id="ARBA00035682"/>
    </source>
</evidence>
<comment type="caution">
    <text evidence="7">The sequence shown here is derived from an EMBL/GenBank/DDBJ whole genome shotgun (WGS) entry which is preliminary data.</text>
</comment>
<feature type="region of interest" description="Disordered" evidence="5">
    <location>
        <begin position="205"/>
        <end position="237"/>
    </location>
</feature>
<name>A0A9P6LAI2_9AGAM</name>
<feature type="compositionally biased region" description="Basic residues" evidence="5">
    <location>
        <begin position="209"/>
        <end position="237"/>
    </location>
</feature>
<dbReference type="Pfam" id="PF08213">
    <property type="entry name" value="COX24_C"/>
    <property type="match status" value="1"/>
</dbReference>
<dbReference type="EMBL" id="WIUZ02000003">
    <property type="protein sequence ID" value="KAF9789882.1"/>
    <property type="molecule type" value="Genomic_DNA"/>
</dbReference>
<reference evidence="7" key="2">
    <citation type="submission" date="2020-11" db="EMBL/GenBank/DDBJ databases">
        <authorList>
            <consortium name="DOE Joint Genome Institute"/>
            <person name="Kuo A."/>
            <person name="Miyauchi S."/>
            <person name="Kiss E."/>
            <person name="Drula E."/>
            <person name="Kohler A."/>
            <person name="Sanchez-Garcia M."/>
            <person name="Andreopoulos B."/>
            <person name="Barry K.W."/>
            <person name="Bonito G."/>
            <person name="Buee M."/>
            <person name="Carver A."/>
            <person name="Chen C."/>
            <person name="Cichocki N."/>
            <person name="Clum A."/>
            <person name="Culley D."/>
            <person name="Crous P.W."/>
            <person name="Fauchery L."/>
            <person name="Girlanda M."/>
            <person name="Hayes R."/>
            <person name="Keri Z."/>
            <person name="Labutti K."/>
            <person name="Lipzen A."/>
            <person name="Lombard V."/>
            <person name="Magnuson J."/>
            <person name="Maillard F."/>
            <person name="Morin E."/>
            <person name="Murat C."/>
            <person name="Nolan M."/>
            <person name="Ohm R."/>
            <person name="Pangilinan J."/>
            <person name="Pereira M."/>
            <person name="Perotto S."/>
            <person name="Peter M."/>
            <person name="Riley R."/>
            <person name="Sitrit Y."/>
            <person name="Stielow B."/>
            <person name="Szollosi G."/>
            <person name="Zifcakova L."/>
            <person name="Stursova M."/>
            <person name="Spatafora J.W."/>
            <person name="Tedersoo L."/>
            <person name="Vaario L.-M."/>
            <person name="Yamada A."/>
            <person name="Yan M."/>
            <person name="Wang P."/>
            <person name="Xu J."/>
            <person name="Bruns T."/>
            <person name="Baldrian P."/>
            <person name="Vilgalys R."/>
            <person name="Henrissat B."/>
            <person name="Grigoriev I.V."/>
            <person name="Hibbett D."/>
            <person name="Nagy L.G."/>
            <person name="Martin F.M."/>
        </authorList>
    </citation>
    <scope>NUCLEOTIDE SEQUENCE</scope>
    <source>
        <strain evidence="7">UH-Tt-Lm1</strain>
    </source>
</reference>
<dbReference type="GO" id="GO:0005739">
    <property type="term" value="C:mitochondrion"/>
    <property type="evidence" value="ECO:0007669"/>
    <property type="project" value="UniProtKB-SubCell"/>
</dbReference>
<keyword evidence="2" id="KW-0496">Mitochondrion</keyword>
<dbReference type="Proteomes" id="UP000736335">
    <property type="component" value="Unassembled WGS sequence"/>
</dbReference>
<evidence type="ECO:0000259" key="6">
    <source>
        <dbReference type="SMART" id="SM01155"/>
    </source>
</evidence>
<comment type="subcellular location">
    <subcellularLocation>
        <location evidence="1">Mitochondrion</location>
    </subcellularLocation>
</comment>
<feature type="compositionally biased region" description="Low complexity" evidence="5">
    <location>
        <begin position="1"/>
        <end position="26"/>
    </location>
</feature>
<dbReference type="PANTHER" id="PTHR32035:SF3">
    <property type="entry name" value="SMALL RIBOSOMAL SUBUNIT PROTEIN MS38"/>
    <property type="match status" value="1"/>
</dbReference>
<dbReference type="AlphaFoldDB" id="A0A9P6LAI2"/>
<protein>
    <recommendedName>
        <fullName evidence="4">Small ribosomal subunit protein mS38</fullName>
    </recommendedName>
</protein>
<evidence type="ECO:0000313" key="7">
    <source>
        <dbReference type="EMBL" id="KAF9789882.1"/>
    </source>
</evidence>
<evidence type="ECO:0000256" key="5">
    <source>
        <dbReference type="SAM" id="MobiDB-lite"/>
    </source>
</evidence>
<accession>A0A9P6LAI2</accession>
<reference evidence="7" key="1">
    <citation type="journal article" date="2020" name="Nat. Commun.">
        <title>Large-scale genome sequencing of mycorrhizal fungi provides insights into the early evolution of symbiotic traits.</title>
        <authorList>
            <person name="Miyauchi S."/>
            <person name="Kiss E."/>
            <person name="Kuo A."/>
            <person name="Drula E."/>
            <person name="Kohler A."/>
            <person name="Sanchez-Garcia M."/>
            <person name="Morin E."/>
            <person name="Andreopoulos B."/>
            <person name="Barry K.W."/>
            <person name="Bonito G."/>
            <person name="Buee M."/>
            <person name="Carver A."/>
            <person name="Chen C."/>
            <person name="Cichocki N."/>
            <person name="Clum A."/>
            <person name="Culley D."/>
            <person name="Crous P.W."/>
            <person name="Fauchery L."/>
            <person name="Girlanda M."/>
            <person name="Hayes R.D."/>
            <person name="Keri Z."/>
            <person name="LaButti K."/>
            <person name="Lipzen A."/>
            <person name="Lombard V."/>
            <person name="Magnuson J."/>
            <person name="Maillard F."/>
            <person name="Murat C."/>
            <person name="Nolan M."/>
            <person name="Ohm R.A."/>
            <person name="Pangilinan J."/>
            <person name="Pereira M.F."/>
            <person name="Perotto S."/>
            <person name="Peter M."/>
            <person name="Pfister S."/>
            <person name="Riley R."/>
            <person name="Sitrit Y."/>
            <person name="Stielow J.B."/>
            <person name="Szollosi G."/>
            <person name="Zifcakova L."/>
            <person name="Stursova M."/>
            <person name="Spatafora J.W."/>
            <person name="Tedersoo L."/>
            <person name="Vaario L.M."/>
            <person name="Yamada A."/>
            <person name="Yan M."/>
            <person name="Wang P."/>
            <person name="Xu J."/>
            <person name="Bruns T."/>
            <person name="Baldrian P."/>
            <person name="Vilgalys R."/>
            <person name="Dunand C."/>
            <person name="Henrissat B."/>
            <person name="Grigoriev I.V."/>
            <person name="Hibbett D."/>
            <person name="Nagy L.G."/>
            <person name="Martin F.M."/>
        </authorList>
    </citation>
    <scope>NUCLEOTIDE SEQUENCE</scope>
    <source>
        <strain evidence="7">UH-Tt-Lm1</strain>
    </source>
</reference>
<dbReference type="SMART" id="SM01155">
    <property type="entry name" value="DUF1713"/>
    <property type="match status" value="1"/>
</dbReference>
<evidence type="ECO:0000256" key="3">
    <source>
        <dbReference type="ARBA" id="ARBA00035647"/>
    </source>
</evidence>
<feature type="region of interest" description="Disordered" evidence="5">
    <location>
        <begin position="1"/>
        <end position="59"/>
    </location>
</feature>
<organism evidence="7 8">
    <name type="scientific">Thelephora terrestris</name>
    <dbReference type="NCBI Taxonomy" id="56493"/>
    <lineage>
        <taxon>Eukaryota</taxon>
        <taxon>Fungi</taxon>
        <taxon>Dikarya</taxon>
        <taxon>Basidiomycota</taxon>
        <taxon>Agaricomycotina</taxon>
        <taxon>Agaricomycetes</taxon>
        <taxon>Thelephorales</taxon>
        <taxon>Thelephoraceae</taxon>
        <taxon>Thelephora</taxon>
    </lineage>
</organism>
<dbReference type="InterPro" id="IPR013177">
    <property type="entry name" value="Ribosomal_mS38_C"/>
</dbReference>
<dbReference type="OrthoDB" id="10525317at2759"/>
<dbReference type="PANTHER" id="PTHR32035">
    <property type="entry name" value="AURORA KINASE A-INTERACTING PROTEIN"/>
    <property type="match status" value="1"/>
</dbReference>
<feature type="domain" description="Ribosomal protein mS38 C-terminal" evidence="6">
    <location>
        <begin position="204"/>
        <end position="237"/>
    </location>
</feature>
<sequence>MDGNTTTTATTVRTASTTESADATTTVKSQPPKDATKKTDSPPSVTSSTSASNPAAASEEWTANFQPQPMHAPLTQKDLDLHSFFSGHRPLLLLSQPSSSVFESWPDLRLSNKPDPAAFQHQSLLNQLGGINLEDPPEATPEADADAARLLNRALVVNRLGGTVSWEETLAKLGVAEERMNFAEMGMGAHDVVDSSMMSGFDAYMDSTKRKKRKKMKKHKLKKRRRLQRSQRIKIGR</sequence>
<evidence type="ECO:0000256" key="2">
    <source>
        <dbReference type="ARBA" id="ARBA00023128"/>
    </source>
</evidence>
<comment type="similarity">
    <text evidence="3">Belongs to the mitochondrion-specific ribosomal protein mS38 family.</text>
</comment>
<gene>
    <name evidence="7" type="ORF">BJ322DRAFT_1105753</name>
</gene>